<gene>
    <name evidence="2" type="ORF">QQ008_01965</name>
</gene>
<keyword evidence="1" id="KW-0812">Transmembrane</keyword>
<feature type="transmembrane region" description="Helical" evidence="1">
    <location>
        <begin position="85"/>
        <end position="104"/>
    </location>
</feature>
<evidence type="ECO:0000313" key="3">
    <source>
        <dbReference type="Proteomes" id="UP001172082"/>
    </source>
</evidence>
<evidence type="ECO:0000256" key="1">
    <source>
        <dbReference type="SAM" id="Phobius"/>
    </source>
</evidence>
<dbReference type="Proteomes" id="UP001172082">
    <property type="component" value="Unassembled WGS sequence"/>
</dbReference>
<keyword evidence="3" id="KW-1185">Reference proteome</keyword>
<dbReference type="InterPro" id="IPR022134">
    <property type="entry name" value="DUF3667"/>
</dbReference>
<keyword evidence="1" id="KW-1133">Transmembrane helix</keyword>
<protein>
    <submittedName>
        <fullName evidence="2">DUF3667 domain-containing protein</fullName>
    </submittedName>
</protein>
<organism evidence="2 3">
    <name type="scientific">Splendidivirga corallicola</name>
    <dbReference type="NCBI Taxonomy" id="3051826"/>
    <lineage>
        <taxon>Bacteria</taxon>
        <taxon>Pseudomonadati</taxon>
        <taxon>Bacteroidota</taxon>
        <taxon>Cytophagia</taxon>
        <taxon>Cytophagales</taxon>
        <taxon>Splendidivirgaceae</taxon>
        <taxon>Splendidivirga</taxon>
    </lineage>
</organism>
<name>A0ABT8KI32_9BACT</name>
<dbReference type="RefSeq" id="WP_346750125.1">
    <property type="nucleotide sequence ID" value="NZ_JAUJEA010000001.1"/>
</dbReference>
<comment type="caution">
    <text evidence="2">The sequence shown here is derived from an EMBL/GenBank/DDBJ whole genome shotgun (WGS) entry which is preliminary data.</text>
</comment>
<dbReference type="EMBL" id="JAUJEA010000001">
    <property type="protein sequence ID" value="MDN5200098.1"/>
    <property type="molecule type" value="Genomic_DNA"/>
</dbReference>
<feature type="transmembrane region" description="Helical" evidence="1">
    <location>
        <begin position="236"/>
        <end position="264"/>
    </location>
</feature>
<evidence type="ECO:0000313" key="2">
    <source>
        <dbReference type="EMBL" id="MDN5200098.1"/>
    </source>
</evidence>
<accession>A0ABT8KI32</accession>
<keyword evidence="1" id="KW-0472">Membrane</keyword>
<feature type="transmembrane region" description="Helical" evidence="1">
    <location>
        <begin position="146"/>
        <end position="165"/>
    </location>
</feature>
<reference evidence="2" key="1">
    <citation type="submission" date="2023-06" db="EMBL/GenBank/DDBJ databases">
        <title>Genomic of Parafulvivirga corallium.</title>
        <authorList>
            <person name="Wang G."/>
        </authorList>
    </citation>
    <scope>NUCLEOTIDE SEQUENCE</scope>
    <source>
        <strain evidence="2">BMA10</strain>
    </source>
</reference>
<dbReference type="Pfam" id="PF12412">
    <property type="entry name" value="DUF3667"/>
    <property type="match status" value="1"/>
</dbReference>
<feature type="transmembrane region" description="Helical" evidence="1">
    <location>
        <begin position="177"/>
        <end position="197"/>
    </location>
</feature>
<proteinExistence type="predicted"/>
<feature type="transmembrane region" description="Helical" evidence="1">
    <location>
        <begin position="203"/>
        <end position="224"/>
    </location>
</feature>
<sequence length="267" mass="30823">MMQSEQEIKETAQANTCTNCGAEVHQKYCPDCGQKKDVPRLRFKTFFEDFLNRMWGFDGMVLRTIKELTLRPGKVMQEYIRGVRVKYVGPVSYYFLLFAVYFLIMELFDIDLTQIAPDVSESMGIEESEEQRAFKESFQAKVFDNMHFLGILQFPFIAWWARVFFKKSGYNFLENTVFAFYASSHPLIISTALLPLTGLSSSVYYTFNLLFSLVYFIWCTIQFYKIKNIIAGILKGLFFYIVIFISFIICIGILAGLIGIVIGLTQG</sequence>